<name>A0A6P8J1D8_ACTTE</name>
<dbReference type="AlphaFoldDB" id="A0A6P8J1D8"/>
<keyword evidence="2" id="KW-1185">Reference proteome</keyword>
<reference evidence="3" key="1">
    <citation type="submission" date="2025-08" db="UniProtKB">
        <authorList>
            <consortium name="RefSeq"/>
        </authorList>
    </citation>
    <scope>IDENTIFICATION</scope>
    <source>
        <tissue evidence="3">Tentacle</tissue>
    </source>
</reference>
<protein>
    <submittedName>
        <fullName evidence="3">Uncharacterized protein LOC116307309</fullName>
    </submittedName>
</protein>
<dbReference type="RefSeq" id="XP_031573352.1">
    <property type="nucleotide sequence ID" value="XM_031717492.1"/>
</dbReference>
<evidence type="ECO:0000313" key="2">
    <source>
        <dbReference type="Proteomes" id="UP000515163"/>
    </source>
</evidence>
<dbReference type="Proteomes" id="UP000515163">
    <property type="component" value="Unplaced"/>
</dbReference>
<dbReference type="KEGG" id="aten:116307309"/>
<evidence type="ECO:0000313" key="3">
    <source>
        <dbReference type="RefSeq" id="XP_031573352.1"/>
    </source>
</evidence>
<dbReference type="OrthoDB" id="10293499at2759"/>
<dbReference type="InParanoid" id="A0A6P8J1D8"/>
<evidence type="ECO:0000256" key="1">
    <source>
        <dbReference type="SAM" id="MobiDB-lite"/>
    </source>
</evidence>
<organism evidence="2 3">
    <name type="scientific">Actinia tenebrosa</name>
    <name type="common">Australian red waratah sea anemone</name>
    <dbReference type="NCBI Taxonomy" id="6105"/>
    <lineage>
        <taxon>Eukaryota</taxon>
        <taxon>Metazoa</taxon>
        <taxon>Cnidaria</taxon>
        <taxon>Anthozoa</taxon>
        <taxon>Hexacorallia</taxon>
        <taxon>Actiniaria</taxon>
        <taxon>Actiniidae</taxon>
        <taxon>Actinia</taxon>
    </lineage>
</organism>
<gene>
    <name evidence="3" type="primary">LOC116307309</name>
</gene>
<sequence>MVPIAETTIFDEDLEKFVLGSASDFSDSDEEDSEDDSCALNVSCHSSHFKGMVKDNDCGSLTVKKRKLQTHLDHLDIELSTLCCSYEADDCHERSKTKNNVAVECDVAPVSAESSLTTKSTISGLTNQRKRSHQTS</sequence>
<feature type="compositionally biased region" description="Polar residues" evidence="1">
    <location>
        <begin position="112"/>
        <end position="127"/>
    </location>
</feature>
<feature type="region of interest" description="Disordered" evidence="1">
    <location>
        <begin position="112"/>
        <end position="136"/>
    </location>
</feature>
<proteinExistence type="predicted"/>
<accession>A0A6P8J1D8</accession>
<dbReference type="GeneID" id="116307309"/>